<keyword evidence="11" id="KW-1185">Reference proteome</keyword>
<keyword evidence="7" id="KW-0539">Nucleus</keyword>
<dbReference type="PANTHER" id="PTHR22930:SF85">
    <property type="entry name" value="GH03217P-RELATED"/>
    <property type="match status" value="1"/>
</dbReference>
<feature type="signal peptide" evidence="8">
    <location>
        <begin position="1"/>
        <end position="19"/>
    </location>
</feature>
<dbReference type="Pfam" id="PF13359">
    <property type="entry name" value="DDE_Tnp_4"/>
    <property type="match status" value="1"/>
</dbReference>
<comment type="caution">
    <text evidence="10">The sequence shown here is derived from an EMBL/GenBank/DDBJ whole genome shotgun (WGS) entry which is preliminary data.</text>
</comment>
<feature type="domain" description="DDE Tnp4" evidence="9">
    <location>
        <begin position="170"/>
        <end position="314"/>
    </location>
</feature>
<protein>
    <recommendedName>
        <fullName evidence="9">DDE Tnp4 domain-containing protein</fullName>
    </recommendedName>
</protein>
<name>A0A6G0X3X7_9STRA</name>
<keyword evidence="4" id="KW-0540">Nuclease</keyword>
<evidence type="ECO:0000256" key="3">
    <source>
        <dbReference type="ARBA" id="ARBA00006958"/>
    </source>
</evidence>
<accession>A0A6G0X3X7</accession>
<dbReference type="GO" id="GO:0005634">
    <property type="term" value="C:nucleus"/>
    <property type="evidence" value="ECO:0007669"/>
    <property type="project" value="UniProtKB-SubCell"/>
</dbReference>
<proteinExistence type="inferred from homology"/>
<comment type="cofactor">
    <cofactor evidence="1">
        <name>a divalent metal cation</name>
        <dbReference type="ChEBI" id="CHEBI:60240"/>
    </cofactor>
</comment>
<keyword evidence="6" id="KW-0378">Hydrolase</keyword>
<dbReference type="InterPro" id="IPR027806">
    <property type="entry name" value="HARBI1_dom"/>
</dbReference>
<feature type="chain" id="PRO_5026155401" description="DDE Tnp4 domain-containing protein" evidence="8">
    <location>
        <begin position="20"/>
        <end position="376"/>
    </location>
</feature>
<dbReference type="GO" id="GO:0004518">
    <property type="term" value="F:nuclease activity"/>
    <property type="evidence" value="ECO:0007669"/>
    <property type="project" value="UniProtKB-KW"/>
</dbReference>
<dbReference type="EMBL" id="VJMJ01000109">
    <property type="protein sequence ID" value="KAF0734636.1"/>
    <property type="molecule type" value="Genomic_DNA"/>
</dbReference>
<dbReference type="GO" id="GO:0016787">
    <property type="term" value="F:hydrolase activity"/>
    <property type="evidence" value="ECO:0007669"/>
    <property type="project" value="UniProtKB-KW"/>
</dbReference>
<comment type="subcellular location">
    <subcellularLocation>
        <location evidence="2">Nucleus</location>
    </subcellularLocation>
</comment>
<dbReference type="InterPro" id="IPR045249">
    <property type="entry name" value="HARBI1-like"/>
</dbReference>
<keyword evidence="5" id="KW-0479">Metal-binding</keyword>
<evidence type="ECO:0000256" key="5">
    <source>
        <dbReference type="ARBA" id="ARBA00022723"/>
    </source>
</evidence>
<evidence type="ECO:0000256" key="2">
    <source>
        <dbReference type="ARBA" id="ARBA00004123"/>
    </source>
</evidence>
<evidence type="ECO:0000256" key="7">
    <source>
        <dbReference type="ARBA" id="ARBA00023242"/>
    </source>
</evidence>
<evidence type="ECO:0000256" key="8">
    <source>
        <dbReference type="SAM" id="SignalP"/>
    </source>
</evidence>
<dbReference type="GO" id="GO:0046872">
    <property type="term" value="F:metal ion binding"/>
    <property type="evidence" value="ECO:0007669"/>
    <property type="project" value="UniProtKB-KW"/>
</dbReference>
<comment type="similarity">
    <text evidence="3">Belongs to the HARBI1 family.</text>
</comment>
<evidence type="ECO:0000256" key="4">
    <source>
        <dbReference type="ARBA" id="ARBA00022722"/>
    </source>
</evidence>
<sequence>MNAATVAVITSAMAAATAAANDGRCNRAPASNKYSFRSDTWTTVQASTAYSGWYKKNLRCTQAAFNVIASRVAERWTDVHKPIHHNSSFSIVDRVAVAINYLTHGGELFSSGQVFGMSEARAHTYSGEVIDVLMLYLEETIHLPDTPDAWRRITEGFERQTGFPGVVGAIDGSLVKIKRFKDHEGWYCRKGFPAFNIQVDDKLKFMSFSIRSGSQNDKSLFNRSQFGLNDIPSGHYFLGDAGYVLYTHLMTPYPIRLGMSDVAHYNLIHSRTRICVKRAFGRWKNIFRIFKKDFIQHLPEEMARLIKATMILHNWFIDLQAEFDCAVDPDEDVSTEDWMHIGGDLPRPNSEYLISGDLAEARRDLLKTWLYDNVLA</sequence>
<evidence type="ECO:0000259" key="9">
    <source>
        <dbReference type="Pfam" id="PF13359"/>
    </source>
</evidence>
<dbReference type="AlphaFoldDB" id="A0A6G0X3X7"/>
<evidence type="ECO:0000313" key="10">
    <source>
        <dbReference type="EMBL" id="KAF0734636.1"/>
    </source>
</evidence>
<reference evidence="10 11" key="1">
    <citation type="submission" date="2019-07" db="EMBL/GenBank/DDBJ databases">
        <title>Genomics analysis of Aphanomyces spp. identifies a new class of oomycete effector associated with host adaptation.</title>
        <authorList>
            <person name="Gaulin E."/>
        </authorList>
    </citation>
    <scope>NUCLEOTIDE SEQUENCE [LARGE SCALE GENOMIC DNA]</scope>
    <source>
        <strain evidence="10 11">ATCC 201684</strain>
    </source>
</reference>
<gene>
    <name evidence="10" type="ORF">Ae201684_008713</name>
</gene>
<evidence type="ECO:0000256" key="1">
    <source>
        <dbReference type="ARBA" id="ARBA00001968"/>
    </source>
</evidence>
<organism evidence="10 11">
    <name type="scientific">Aphanomyces euteiches</name>
    <dbReference type="NCBI Taxonomy" id="100861"/>
    <lineage>
        <taxon>Eukaryota</taxon>
        <taxon>Sar</taxon>
        <taxon>Stramenopiles</taxon>
        <taxon>Oomycota</taxon>
        <taxon>Saprolegniomycetes</taxon>
        <taxon>Saprolegniales</taxon>
        <taxon>Verrucalvaceae</taxon>
        <taxon>Aphanomyces</taxon>
    </lineage>
</organism>
<dbReference type="Proteomes" id="UP000481153">
    <property type="component" value="Unassembled WGS sequence"/>
</dbReference>
<dbReference type="VEuPathDB" id="FungiDB:AeMF1_013678"/>
<keyword evidence="8" id="KW-0732">Signal</keyword>
<dbReference type="PANTHER" id="PTHR22930">
    <property type="match status" value="1"/>
</dbReference>
<evidence type="ECO:0000313" key="11">
    <source>
        <dbReference type="Proteomes" id="UP000481153"/>
    </source>
</evidence>
<evidence type="ECO:0000256" key="6">
    <source>
        <dbReference type="ARBA" id="ARBA00022801"/>
    </source>
</evidence>